<feature type="region of interest" description="Disordered" evidence="1">
    <location>
        <begin position="117"/>
        <end position="168"/>
    </location>
</feature>
<name>A0A8T0WIF4_PANVG</name>
<feature type="region of interest" description="Disordered" evidence="1">
    <location>
        <begin position="1"/>
        <end position="25"/>
    </location>
</feature>
<evidence type="ECO:0000313" key="2">
    <source>
        <dbReference type="EMBL" id="KAG2647075.1"/>
    </source>
</evidence>
<reference evidence="2" key="1">
    <citation type="submission" date="2020-05" db="EMBL/GenBank/DDBJ databases">
        <title>WGS assembly of Panicum virgatum.</title>
        <authorList>
            <person name="Lovell J.T."/>
            <person name="Jenkins J."/>
            <person name="Shu S."/>
            <person name="Juenger T.E."/>
            <person name="Schmutz J."/>
        </authorList>
    </citation>
    <scope>NUCLEOTIDE SEQUENCE</scope>
    <source>
        <strain evidence="2">AP13</strain>
    </source>
</reference>
<proteinExistence type="predicted"/>
<feature type="compositionally biased region" description="Basic and acidic residues" evidence="1">
    <location>
        <begin position="128"/>
        <end position="138"/>
    </location>
</feature>
<sequence>MARAQIDASSPVVRRGGDSAMGRGDPVLPGLILAARRERWREIPTGTRSFPPFILPSHSQIHCRSLVLPGGTMGSENQQSAAAARELLVASTARQRKDIAARARAQKLGTSSMVMAAHGRKAATAAQERGRPPVEKKFSGRSLAGNPSFGAPPPPPPPPPPPNQDRPAAVCFRRTQGPMAACLRQPQPDFVDHGAASITVSTMDSWRSQRMILGS</sequence>
<evidence type="ECO:0000313" key="3">
    <source>
        <dbReference type="Proteomes" id="UP000823388"/>
    </source>
</evidence>
<protein>
    <submittedName>
        <fullName evidence="2">Uncharacterized protein</fullName>
    </submittedName>
</protein>
<accession>A0A8T0WIF4</accession>
<organism evidence="2 3">
    <name type="scientific">Panicum virgatum</name>
    <name type="common">Blackwell switchgrass</name>
    <dbReference type="NCBI Taxonomy" id="38727"/>
    <lineage>
        <taxon>Eukaryota</taxon>
        <taxon>Viridiplantae</taxon>
        <taxon>Streptophyta</taxon>
        <taxon>Embryophyta</taxon>
        <taxon>Tracheophyta</taxon>
        <taxon>Spermatophyta</taxon>
        <taxon>Magnoliopsida</taxon>
        <taxon>Liliopsida</taxon>
        <taxon>Poales</taxon>
        <taxon>Poaceae</taxon>
        <taxon>PACMAD clade</taxon>
        <taxon>Panicoideae</taxon>
        <taxon>Panicodae</taxon>
        <taxon>Paniceae</taxon>
        <taxon>Panicinae</taxon>
        <taxon>Panicum</taxon>
        <taxon>Panicum sect. Hiantes</taxon>
    </lineage>
</organism>
<dbReference type="EMBL" id="CM029039">
    <property type="protein sequence ID" value="KAG2647075.1"/>
    <property type="molecule type" value="Genomic_DNA"/>
</dbReference>
<comment type="caution">
    <text evidence="2">The sequence shown here is derived from an EMBL/GenBank/DDBJ whole genome shotgun (WGS) entry which is preliminary data.</text>
</comment>
<dbReference type="AlphaFoldDB" id="A0A8T0WIF4"/>
<dbReference type="Proteomes" id="UP000823388">
    <property type="component" value="Chromosome 2K"/>
</dbReference>
<feature type="compositionally biased region" description="Pro residues" evidence="1">
    <location>
        <begin position="150"/>
        <end position="164"/>
    </location>
</feature>
<keyword evidence="3" id="KW-1185">Reference proteome</keyword>
<gene>
    <name evidence="2" type="ORF">PVAP13_2KG534530</name>
</gene>
<evidence type="ECO:0000256" key="1">
    <source>
        <dbReference type="SAM" id="MobiDB-lite"/>
    </source>
</evidence>